<keyword evidence="6" id="KW-1185">Reference proteome</keyword>
<dbReference type="GO" id="GO:0038202">
    <property type="term" value="P:TORC1 signaling"/>
    <property type="evidence" value="ECO:0007669"/>
    <property type="project" value="TreeGrafter"/>
</dbReference>
<accession>A0AAE1FH42</accession>
<evidence type="ECO:0000313" key="5">
    <source>
        <dbReference type="EMBL" id="KAK3873275.1"/>
    </source>
</evidence>
<dbReference type="Proteomes" id="UP001286313">
    <property type="component" value="Unassembled WGS sequence"/>
</dbReference>
<name>A0AAE1FH42_PETCI</name>
<gene>
    <name evidence="5" type="ORF">Pcinc_021702</name>
</gene>
<dbReference type="GO" id="GO:0034198">
    <property type="term" value="P:cellular response to amino acid starvation"/>
    <property type="evidence" value="ECO:0007669"/>
    <property type="project" value="UniProtKB-UniRule"/>
</dbReference>
<comment type="caution">
    <text evidence="5">The sequence shown here is derived from an EMBL/GenBank/DDBJ whole genome shotgun (WGS) entry which is preliminary data.</text>
</comment>
<evidence type="ECO:0000256" key="1">
    <source>
        <dbReference type="ARBA" id="ARBA00010546"/>
    </source>
</evidence>
<protein>
    <recommendedName>
        <fullName evidence="2">GATOR complex protein NPRL3</fullName>
    </recommendedName>
    <alternativeName>
        <fullName evidence="2">Nitrogen permease regulator 3-like protein</fullName>
    </alternativeName>
</protein>
<dbReference type="Pfam" id="PF03666">
    <property type="entry name" value="NPR3"/>
    <property type="match status" value="1"/>
</dbReference>
<organism evidence="5 6">
    <name type="scientific">Petrolisthes cinctipes</name>
    <name type="common">Flat porcelain crab</name>
    <dbReference type="NCBI Taxonomy" id="88211"/>
    <lineage>
        <taxon>Eukaryota</taxon>
        <taxon>Metazoa</taxon>
        <taxon>Ecdysozoa</taxon>
        <taxon>Arthropoda</taxon>
        <taxon>Crustacea</taxon>
        <taxon>Multicrustacea</taxon>
        <taxon>Malacostraca</taxon>
        <taxon>Eumalacostraca</taxon>
        <taxon>Eucarida</taxon>
        <taxon>Decapoda</taxon>
        <taxon>Pleocyemata</taxon>
        <taxon>Anomura</taxon>
        <taxon>Galatheoidea</taxon>
        <taxon>Porcellanidae</taxon>
        <taxon>Petrolisthes</taxon>
    </lineage>
</organism>
<feature type="region of interest" description="Disordered" evidence="3">
    <location>
        <begin position="427"/>
        <end position="508"/>
    </location>
</feature>
<dbReference type="InterPro" id="IPR056603">
    <property type="entry name" value="HTH_NPRL3"/>
</dbReference>
<comment type="function">
    <text evidence="2">As a component of the GATOR1 complex functions as an inhibitor of the amino acid-sensing branch of the TORC1 pathway.</text>
</comment>
<sequence>MDVNPLCVILVKNGSRGDQLLFRYPYTTDITLHTESKNKRPTPYSLITEDTIQKSQVSRTSNIANGKLVGFSDKVISNLFAVKIELCDSKFELKVNDVRFVGHPIRLNSASAPARTKTQRKLSSIILFHIVFALKANLNHDVVNCYHDLSMRLGLALRHEEYRCQFLSTQAKLMLSAHDDASQLPEDGQVSPFQLILDRSLLARHLKQSYDELCGSGIVQLRVNNWIEVSFCLPQKVHRSLATGLPVDCEGLVDGLRNLKPYHTFLLLVSKADLMCSLPPDSSQALWRLLQVEESHLMPFFTLAADADLTLNQVLMLVGHLVYWGKATIIYPVCSTNIYVLSHNAPTILNSQLCESFQEQFPGSSLHAAMAEFSMPTSLSDKTKPIDSPLQQQEQVEQIVWLLKHGILQQLHTYVYLTPPPSRTGSRELGWCGGGQLGSHGTSSPASTSIHTPTTVHEPPPPPTPTTVHEPSSHPPPSSLHHQHDPLPHPPPSSLHHDPPPPSQLQPGDLTRAALHHAAVQLSHPPSESDLGSVCSDERSPSPGVTVGVTGEDSVVRTLDATLTPAERELVMKVEAACNPDDLKLFAKLCIYFRGQHHLEEMMYRVNLRRSQLLHLIDKFRPVLLTCQHIDPSITLYTHTNHIHTD</sequence>
<keyword evidence="2" id="KW-0458">Lysosome</keyword>
<dbReference type="GO" id="GO:0005764">
    <property type="term" value="C:lysosome"/>
    <property type="evidence" value="ECO:0007669"/>
    <property type="project" value="UniProtKB-SubCell"/>
</dbReference>
<proteinExistence type="inferred from homology"/>
<keyword evidence="2" id="KW-0732">Signal</keyword>
<evidence type="ECO:0000256" key="3">
    <source>
        <dbReference type="SAM" id="MobiDB-lite"/>
    </source>
</evidence>
<evidence type="ECO:0000259" key="4">
    <source>
        <dbReference type="Pfam" id="PF24064"/>
    </source>
</evidence>
<dbReference type="PANTHER" id="PTHR13153">
    <property type="entry name" value="CGTHBA PROTEIN -14 GENE PROTEIN"/>
    <property type="match status" value="1"/>
</dbReference>
<dbReference type="GO" id="GO:1904262">
    <property type="term" value="P:negative regulation of TORC1 signaling"/>
    <property type="evidence" value="ECO:0007669"/>
    <property type="project" value="TreeGrafter"/>
</dbReference>
<comment type="subcellular location">
    <subcellularLocation>
        <location evidence="2">Lysosome</location>
    </subcellularLocation>
</comment>
<dbReference type="InterPro" id="IPR005365">
    <property type="entry name" value="Npr3"/>
</dbReference>
<dbReference type="AlphaFoldDB" id="A0AAE1FH42"/>
<comment type="similarity">
    <text evidence="1 2">Belongs to the NPR3 family.</text>
</comment>
<dbReference type="PANTHER" id="PTHR13153:SF5">
    <property type="entry name" value="GATOR COMPLEX PROTEIN NPRL3"/>
    <property type="match status" value="1"/>
</dbReference>
<feature type="domain" description="GATOR1 complex protein NPRL3 C-terminal HTH" evidence="4">
    <location>
        <begin position="564"/>
        <end position="624"/>
    </location>
</feature>
<dbReference type="Pfam" id="PF24064">
    <property type="entry name" value="HTH_NPRL3"/>
    <property type="match status" value="1"/>
</dbReference>
<evidence type="ECO:0000256" key="2">
    <source>
        <dbReference type="RuleBase" id="RU368069"/>
    </source>
</evidence>
<reference evidence="5" key="1">
    <citation type="submission" date="2023-10" db="EMBL/GenBank/DDBJ databases">
        <title>Genome assemblies of two species of porcelain crab, Petrolisthes cinctipes and Petrolisthes manimaculis (Anomura: Porcellanidae).</title>
        <authorList>
            <person name="Angst P."/>
        </authorList>
    </citation>
    <scope>NUCLEOTIDE SEQUENCE</scope>
    <source>
        <strain evidence="5">PB745_01</strain>
        <tissue evidence="5">Gill</tissue>
    </source>
</reference>
<dbReference type="GO" id="GO:0010508">
    <property type="term" value="P:positive regulation of autophagy"/>
    <property type="evidence" value="ECO:0007669"/>
    <property type="project" value="TreeGrafter"/>
</dbReference>
<dbReference type="GO" id="GO:1990130">
    <property type="term" value="C:GATOR1 complex"/>
    <property type="evidence" value="ECO:0007669"/>
    <property type="project" value="UniProtKB-UniRule"/>
</dbReference>
<feature type="compositionally biased region" description="Polar residues" evidence="3">
    <location>
        <begin position="439"/>
        <end position="450"/>
    </location>
</feature>
<feature type="region of interest" description="Disordered" evidence="3">
    <location>
        <begin position="522"/>
        <end position="546"/>
    </location>
</feature>
<evidence type="ECO:0000313" key="6">
    <source>
        <dbReference type="Proteomes" id="UP001286313"/>
    </source>
</evidence>
<dbReference type="EMBL" id="JAWQEG010002241">
    <property type="protein sequence ID" value="KAK3873275.1"/>
    <property type="molecule type" value="Genomic_DNA"/>
</dbReference>